<evidence type="ECO:0000256" key="1">
    <source>
        <dbReference type="SAM" id="MobiDB-lite"/>
    </source>
</evidence>
<feature type="compositionally biased region" description="Low complexity" evidence="1">
    <location>
        <begin position="65"/>
        <end position="99"/>
    </location>
</feature>
<keyword evidence="2" id="KW-0812">Transmembrane</keyword>
<feature type="compositionally biased region" description="Polar residues" evidence="1">
    <location>
        <begin position="116"/>
        <end position="125"/>
    </location>
</feature>
<reference evidence="3 4" key="1">
    <citation type="submission" date="2018-12" db="EMBL/GenBank/DDBJ databases">
        <authorList>
            <consortium name="Pathogen Informatics"/>
        </authorList>
    </citation>
    <scope>NUCLEOTIDE SEQUENCE [LARGE SCALE GENOMIC DNA]</scope>
    <source>
        <strain evidence="3 4">NCTC8184</strain>
    </source>
</reference>
<protein>
    <submittedName>
        <fullName evidence="3">PI-2b ancillary protein 1</fullName>
    </submittedName>
</protein>
<feature type="region of interest" description="Disordered" evidence="1">
    <location>
        <begin position="59"/>
        <end position="125"/>
    </location>
</feature>
<accession>A0AB38VKH6</accession>
<proteinExistence type="predicted"/>
<sequence>MLKKCQTFIIESLKKKKHPKEWKIIMWSLMILTTFLTTYFLILPAITVEETKTDDVGITLENKNSSQVTSSTSSSQSSVEQSKPQTPASSVTETSSSEEAAYREEPLMFRGADYTDCNSDFDQRS</sequence>
<dbReference type="AlphaFoldDB" id="A0AB38VKH6"/>
<evidence type="ECO:0000313" key="3">
    <source>
        <dbReference type="EMBL" id="VED64947.1"/>
    </source>
</evidence>
<keyword evidence="2" id="KW-0472">Membrane</keyword>
<evidence type="ECO:0000313" key="4">
    <source>
        <dbReference type="Proteomes" id="UP000268870"/>
    </source>
</evidence>
<name>A0AB38VKH6_STRAG</name>
<keyword evidence="2" id="KW-1133">Transmembrane helix</keyword>
<gene>
    <name evidence="3" type="ORF">NCTC8184_00982</name>
</gene>
<organism evidence="3 4">
    <name type="scientific">Streptococcus agalactiae</name>
    <dbReference type="NCBI Taxonomy" id="1311"/>
    <lineage>
        <taxon>Bacteria</taxon>
        <taxon>Bacillati</taxon>
        <taxon>Bacillota</taxon>
        <taxon>Bacilli</taxon>
        <taxon>Lactobacillales</taxon>
        <taxon>Streptococcaceae</taxon>
        <taxon>Streptococcus</taxon>
    </lineage>
</organism>
<dbReference type="Proteomes" id="UP000268870">
    <property type="component" value="Chromosome"/>
</dbReference>
<feature type="transmembrane region" description="Helical" evidence="2">
    <location>
        <begin position="24"/>
        <end position="46"/>
    </location>
</feature>
<dbReference type="EMBL" id="LR134265">
    <property type="protein sequence ID" value="VED64947.1"/>
    <property type="molecule type" value="Genomic_DNA"/>
</dbReference>
<evidence type="ECO:0000256" key="2">
    <source>
        <dbReference type="SAM" id="Phobius"/>
    </source>
</evidence>